<dbReference type="Proteomes" id="UP000095042">
    <property type="component" value="Unassembled WGS sequence"/>
</dbReference>
<dbReference type="AlphaFoldDB" id="A0A1E3VZ02"/>
<dbReference type="OrthoDB" id="8445391at2"/>
<reference evidence="2 3" key="1">
    <citation type="journal article" date="2016" name="Environ. Microbiol.">
        <title>New Methyloceanibacter diversity from North Sea sediments includes methanotroph containing solely the soluble methane monooxygenase.</title>
        <authorList>
            <person name="Vekeman B."/>
            <person name="Kerckhof F.M."/>
            <person name="Cremers G."/>
            <person name="de Vos P."/>
            <person name="Vandamme P."/>
            <person name="Boon N."/>
            <person name="Op den Camp H.J."/>
            <person name="Heylen K."/>
        </authorList>
    </citation>
    <scope>NUCLEOTIDE SEQUENCE [LARGE SCALE GENOMIC DNA]</scope>
    <source>
        <strain evidence="2 3">R-67177</strain>
    </source>
</reference>
<dbReference type="RefSeq" id="WP_069624983.1">
    <property type="nucleotide sequence ID" value="NZ_LPWD01000446.1"/>
</dbReference>
<comment type="caution">
    <text evidence="2">The sequence shown here is derived from an EMBL/GenBank/DDBJ whole genome shotgun (WGS) entry which is preliminary data.</text>
</comment>
<feature type="compositionally biased region" description="Basic residues" evidence="1">
    <location>
        <begin position="79"/>
        <end position="92"/>
    </location>
</feature>
<accession>A0A1E3VZ02</accession>
<name>A0A1E3VZ02_9HYPH</name>
<proteinExistence type="predicted"/>
<evidence type="ECO:0000313" key="3">
    <source>
        <dbReference type="Proteomes" id="UP000095042"/>
    </source>
</evidence>
<keyword evidence="3" id="KW-1185">Reference proteome</keyword>
<evidence type="ECO:0000313" key="2">
    <source>
        <dbReference type="EMBL" id="ODR98733.1"/>
    </source>
</evidence>
<gene>
    <name evidence="2" type="ORF">AUC71_03860</name>
</gene>
<evidence type="ECO:0000256" key="1">
    <source>
        <dbReference type="SAM" id="MobiDB-lite"/>
    </source>
</evidence>
<protein>
    <submittedName>
        <fullName evidence="2">Uncharacterized protein</fullName>
    </submittedName>
</protein>
<dbReference type="EMBL" id="LPWD01000446">
    <property type="protein sequence ID" value="ODR98733.1"/>
    <property type="molecule type" value="Genomic_DNA"/>
</dbReference>
<feature type="region of interest" description="Disordered" evidence="1">
    <location>
        <begin position="73"/>
        <end position="92"/>
    </location>
</feature>
<organism evidence="2 3">
    <name type="scientific">Methyloceanibacter marginalis</name>
    <dbReference type="NCBI Taxonomy" id="1774971"/>
    <lineage>
        <taxon>Bacteria</taxon>
        <taxon>Pseudomonadati</taxon>
        <taxon>Pseudomonadota</taxon>
        <taxon>Alphaproteobacteria</taxon>
        <taxon>Hyphomicrobiales</taxon>
        <taxon>Hyphomicrobiaceae</taxon>
        <taxon>Methyloceanibacter</taxon>
    </lineage>
</organism>
<sequence length="92" mass="10604">MTTIDFTASAELFPARSWKAKAHGIRYKRFDDAAEAVRYAIEDLPPECLLGTYLEVEEARFDSRGIRRLYEREDFPHKSAPKAKRAKRTKAA</sequence>